<dbReference type="RefSeq" id="WP_137735981.1">
    <property type="nucleotide sequence ID" value="NZ_BJCL01000031.1"/>
</dbReference>
<dbReference type="AlphaFoldDB" id="A0A480AY94"/>
<protein>
    <recommendedName>
        <fullName evidence="3">4Fe-4S ferredoxin-type domain-containing protein</fullName>
    </recommendedName>
</protein>
<evidence type="ECO:0008006" key="3">
    <source>
        <dbReference type="Google" id="ProtNLM"/>
    </source>
</evidence>
<evidence type="ECO:0000313" key="2">
    <source>
        <dbReference type="Proteomes" id="UP000301751"/>
    </source>
</evidence>
<accession>A0A480AY94</accession>
<keyword evidence="2" id="KW-1185">Reference proteome</keyword>
<gene>
    <name evidence="1" type="ORF">AQPW35_53620</name>
</gene>
<reference evidence="2" key="1">
    <citation type="submission" date="2019-03" db="EMBL/GenBank/DDBJ databases">
        <title>Aquabacterium pictum sp.nov., the first bacteriochlorophyll a-containing freshwater bacterium in the genus Aquabacterium of the class Betaproteobacteria.</title>
        <authorList>
            <person name="Hirose S."/>
            <person name="Tank M."/>
            <person name="Hara E."/>
            <person name="Tamaki H."/>
            <person name="Takaichi S."/>
            <person name="Haruta S."/>
            <person name="Hanada S."/>
        </authorList>
    </citation>
    <scope>NUCLEOTIDE SEQUENCE [LARGE SCALE GENOMIC DNA]</scope>
    <source>
        <strain evidence="2">W35</strain>
    </source>
</reference>
<dbReference type="OrthoDB" id="8536890at2"/>
<organism evidence="1 2">
    <name type="scientific">Pseudaquabacterium pictum</name>
    <dbReference type="NCBI Taxonomy" id="2315236"/>
    <lineage>
        <taxon>Bacteria</taxon>
        <taxon>Pseudomonadati</taxon>
        <taxon>Pseudomonadota</taxon>
        <taxon>Betaproteobacteria</taxon>
        <taxon>Burkholderiales</taxon>
        <taxon>Sphaerotilaceae</taxon>
        <taxon>Pseudaquabacterium</taxon>
    </lineage>
</organism>
<evidence type="ECO:0000313" key="1">
    <source>
        <dbReference type="EMBL" id="GCL66281.1"/>
    </source>
</evidence>
<sequence>MPHPVIYLQATAPAKPAVGAPCNGCGVCCAWQPCPLGVLVTGRRHGMCAALRWDGDAGLYRCAMVQAPEQAWPALPRWLRPALRRLARRWIAAGAGCDCDAEATRA</sequence>
<comment type="caution">
    <text evidence="1">The sequence shown here is derived from an EMBL/GenBank/DDBJ whole genome shotgun (WGS) entry which is preliminary data.</text>
</comment>
<name>A0A480AY94_9BURK</name>
<proteinExistence type="predicted"/>
<dbReference type="EMBL" id="BJCL01000031">
    <property type="protein sequence ID" value="GCL66281.1"/>
    <property type="molecule type" value="Genomic_DNA"/>
</dbReference>
<dbReference type="Proteomes" id="UP000301751">
    <property type="component" value="Unassembled WGS sequence"/>
</dbReference>